<comment type="caution">
    <text evidence="2">The sequence shown here is derived from an EMBL/GenBank/DDBJ whole genome shotgun (WGS) entry which is preliminary data.</text>
</comment>
<evidence type="ECO:0000256" key="1">
    <source>
        <dbReference type="ARBA" id="ARBA00023002"/>
    </source>
</evidence>
<organism evidence="2 3">
    <name type="scientific">Fusarium flagelliforme</name>
    <dbReference type="NCBI Taxonomy" id="2675880"/>
    <lineage>
        <taxon>Eukaryota</taxon>
        <taxon>Fungi</taxon>
        <taxon>Dikarya</taxon>
        <taxon>Ascomycota</taxon>
        <taxon>Pezizomycotina</taxon>
        <taxon>Sordariomycetes</taxon>
        <taxon>Hypocreomycetidae</taxon>
        <taxon>Hypocreales</taxon>
        <taxon>Nectriaceae</taxon>
        <taxon>Fusarium</taxon>
        <taxon>Fusarium incarnatum-equiseti species complex</taxon>
    </lineage>
</organism>
<dbReference type="GO" id="GO:0051213">
    <property type="term" value="F:dioxygenase activity"/>
    <property type="evidence" value="ECO:0007669"/>
    <property type="project" value="UniProtKB-KW"/>
</dbReference>
<dbReference type="AlphaFoldDB" id="A0A395MCH9"/>
<protein>
    <submittedName>
        <fullName evidence="2">Taurine catabolism dioxygenase</fullName>
    </submittedName>
</protein>
<dbReference type="Proteomes" id="UP000265631">
    <property type="component" value="Unassembled WGS sequence"/>
</dbReference>
<dbReference type="SUPFAM" id="SSF51197">
    <property type="entry name" value="Clavaminate synthase-like"/>
    <property type="match status" value="1"/>
</dbReference>
<keyword evidence="1" id="KW-0560">Oxidoreductase</keyword>
<dbReference type="STRING" id="2594813.A0A395MCH9"/>
<dbReference type="EMBL" id="PXXK01000348">
    <property type="protein sequence ID" value="RFN45575.1"/>
    <property type="molecule type" value="Genomic_DNA"/>
</dbReference>
<gene>
    <name evidence="2" type="ORF">FIE12Z_10180</name>
</gene>
<reference evidence="2 3" key="1">
    <citation type="journal article" date="2018" name="PLoS Pathog.">
        <title>Evolution of structural diversity of trichothecenes, a family of toxins produced by plant pathogenic and entomopathogenic fungi.</title>
        <authorList>
            <person name="Proctor R.H."/>
            <person name="McCormick S.P."/>
            <person name="Kim H.S."/>
            <person name="Cardoza R.E."/>
            <person name="Stanley A.M."/>
            <person name="Lindo L."/>
            <person name="Kelly A."/>
            <person name="Brown D.W."/>
            <person name="Lee T."/>
            <person name="Vaughan M.M."/>
            <person name="Alexander N.J."/>
            <person name="Busman M."/>
            <person name="Gutierrez S."/>
        </authorList>
    </citation>
    <scope>NUCLEOTIDE SEQUENCE [LARGE SCALE GENOMIC DNA]</scope>
    <source>
        <strain evidence="2 3">NRRL 13405</strain>
    </source>
</reference>
<name>A0A395MCH9_9HYPO</name>
<dbReference type="Gene3D" id="3.60.130.10">
    <property type="entry name" value="Clavaminate synthase-like"/>
    <property type="match status" value="1"/>
</dbReference>
<accession>A0A395MCH9</accession>
<evidence type="ECO:0000313" key="3">
    <source>
        <dbReference type="Proteomes" id="UP000265631"/>
    </source>
</evidence>
<evidence type="ECO:0000313" key="2">
    <source>
        <dbReference type="EMBL" id="RFN45575.1"/>
    </source>
</evidence>
<proteinExistence type="predicted"/>
<dbReference type="InterPro" id="IPR042098">
    <property type="entry name" value="TauD-like_sf"/>
</dbReference>
<keyword evidence="3" id="KW-1185">Reference proteome</keyword>
<sequence>MIFSSTARLLRPFASNPSPLPARGLATLASQHTLQVLEAPTLSYAQKRDHVDRVSSQLERTGMLKISLGFPDTSSSYLKQLLVSLHEHHHHRLPISHSAKRGWFWDVRPNETTFQAGNHQARSETMNEFPQVLPSYINLYYEPELPRYFALQVLQHDRYGGGTLSVMNVEKLNELLSPESKAALMAPEFRIEVPPEFIKHQDRKHITGSILMSNGQSTMIRFREDIVTPLTSRAEVALQELRTALMQQEVQAHTTVHLKSSDLPKGSIILMDNRRWLHARNNIKDPERHLRRVRWDACAFDSSH</sequence>
<keyword evidence="2" id="KW-0223">Dioxygenase</keyword>